<accession>A0ABT4RKA3</accession>
<evidence type="ECO:0000313" key="3">
    <source>
        <dbReference type="EMBL" id="MDA0138982.1"/>
    </source>
</evidence>
<dbReference type="Pfam" id="PF00248">
    <property type="entry name" value="Aldo_ket_red"/>
    <property type="match status" value="1"/>
</dbReference>
<sequence length="309" mass="33287">MTVVPGRIGLGCMGMTWAYGQAERDEAESIRVIHRAAELGVTLLDTADMYGPYTNEELVGRAIAGRREDYFVATKCGLVVEDAAEYVIGKNGRPEHVRASVDGSLKRLGIDVIDLYQLHRVDPEVPLEETWGAMASLVEAGKVRALGMSEASVDELERAHAIHPVASLQSEASLWTRDAFADVVPWCVEHGAAFLPFAPLGRGFLTGALAPQKFPSGDFRKNNPRFQPEAMDANQALVERVQAVAARREATAAQVALAWLLAQGSNVVPIPGTKKVSRLEENAAAASLQLSAEDLAELDALPEAVGSRY</sequence>
<reference evidence="3" key="1">
    <citation type="submission" date="2022-10" db="EMBL/GenBank/DDBJ databases">
        <title>The WGS of Solirubrobacter sp. CPCC 204708.</title>
        <authorList>
            <person name="Jiang Z."/>
        </authorList>
    </citation>
    <scope>NUCLEOTIDE SEQUENCE</scope>
    <source>
        <strain evidence="3">CPCC 204708</strain>
    </source>
</reference>
<dbReference type="EMBL" id="JAPCID010000020">
    <property type="protein sequence ID" value="MDA0138982.1"/>
    <property type="molecule type" value="Genomic_DNA"/>
</dbReference>
<feature type="domain" description="NADP-dependent oxidoreductase" evidence="2">
    <location>
        <begin position="7"/>
        <end position="301"/>
    </location>
</feature>
<dbReference type="InterPro" id="IPR050791">
    <property type="entry name" value="Aldo-Keto_reductase"/>
</dbReference>
<organism evidence="3 4">
    <name type="scientific">Solirubrobacter deserti</name>
    <dbReference type="NCBI Taxonomy" id="2282478"/>
    <lineage>
        <taxon>Bacteria</taxon>
        <taxon>Bacillati</taxon>
        <taxon>Actinomycetota</taxon>
        <taxon>Thermoleophilia</taxon>
        <taxon>Solirubrobacterales</taxon>
        <taxon>Solirubrobacteraceae</taxon>
        <taxon>Solirubrobacter</taxon>
    </lineage>
</organism>
<dbReference type="SUPFAM" id="SSF51430">
    <property type="entry name" value="NAD(P)-linked oxidoreductase"/>
    <property type="match status" value="1"/>
</dbReference>
<keyword evidence="4" id="KW-1185">Reference proteome</keyword>
<dbReference type="Gene3D" id="3.20.20.100">
    <property type="entry name" value="NADP-dependent oxidoreductase domain"/>
    <property type="match status" value="1"/>
</dbReference>
<keyword evidence="1" id="KW-0560">Oxidoreductase</keyword>
<dbReference type="PANTHER" id="PTHR43625:SF40">
    <property type="entry name" value="ALDO-KETO REDUCTASE YAKC [NADP(+)]"/>
    <property type="match status" value="1"/>
</dbReference>
<dbReference type="CDD" id="cd19076">
    <property type="entry name" value="AKR_AKR13A_13D"/>
    <property type="match status" value="1"/>
</dbReference>
<evidence type="ECO:0000313" key="4">
    <source>
        <dbReference type="Proteomes" id="UP001147700"/>
    </source>
</evidence>
<dbReference type="Proteomes" id="UP001147700">
    <property type="component" value="Unassembled WGS sequence"/>
</dbReference>
<dbReference type="InterPro" id="IPR023210">
    <property type="entry name" value="NADP_OxRdtase_dom"/>
</dbReference>
<comment type="caution">
    <text evidence="3">The sequence shown here is derived from an EMBL/GenBank/DDBJ whole genome shotgun (WGS) entry which is preliminary data.</text>
</comment>
<dbReference type="PANTHER" id="PTHR43625">
    <property type="entry name" value="AFLATOXIN B1 ALDEHYDE REDUCTASE"/>
    <property type="match status" value="1"/>
</dbReference>
<evidence type="ECO:0000259" key="2">
    <source>
        <dbReference type="Pfam" id="PF00248"/>
    </source>
</evidence>
<dbReference type="InterPro" id="IPR036812">
    <property type="entry name" value="NAD(P)_OxRdtase_dom_sf"/>
</dbReference>
<gene>
    <name evidence="3" type="ORF">OJ962_15880</name>
</gene>
<name>A0ABT4RKA3_9ACTN</name>
<proteinExistence type="predicted"/>
<evidence type="ECO:0000256" key="1">
    <source>
        <dbReference type="ARBA" id="ARBA00023002"/>
    </source>
</evidence>
<protein>
    <submittedName>
        <fullName evidence="3">Aldo/keto reductase</fullName>
    </submittedName>
</protein>
<dbReference type="RefSeq" id="WP_270006461.1">
    <property type="nucleotide sequence ID" value="NZ_JAPCID010000020.1"/>
</dbReference>